<evidence type="ECO:0000313" key="2">
    <source>
        <dbReference type="Proteomes" id="UP000318538"/>
    </source>
</evidence>
<protein>
    <submittedName>
        <fullName evidence="1">Uncharacterized protein</fullName>
    </submittedName>
</protein>
<dbReference type="EMBL" id="CP036525">
    <property type="protein sequence ID" value="QDT04722.1"/>
    <property type="molecule type" value="Genomic_DNA"/>
</dbReference>
<organism evidence="1 2">
    <name type="scientific">Rubripirellula lacrimiformis</name>
    <dbReference type="NCBI Taxonomy" id="1930273"/>
    <lineage>
        <taxon>Bacteria</taxon>
        <taxon>Pseudomonadati</taxon>
        <taxon>Planctomycetota</taxon>
        <taxon>Planctomycetia</taxon>
        <taxon>Pirellulales</taxon>
        <taxon>Pirellulaceae</taxon>
        <taxon>Rubripirellula</taxon>
    </lineage>
</organism>
<keyword evidence="2" id="KW-1185">Reference proteome</keyword>
<accession>A0A517NC60</accession>
<dbReference type="AlphaFoldDB" id="A0A517NC60"/>
<dbReference type="Proteomes" id="UP000318538">
    <property type="component" value="Chromosome"/>
</dbReference>
<sequence length="107" mass="11913">MQRRWVSPQDTVVEIAAVFQQDKTCDRRIEPVMEMLPTQACRSAVSREGPLFLVPTSSGYPHWVSESQDTRDHILGPLAEGAGGVSAEQVVAVTVRRWHLATMKPAR</sequence>
<evidence type="ECO:0000313" key="1">
    <source>
        <dbReference type="EMBL" id="QDT04722.1"/>
    </source>
</evidence>
<name>A0A517NC60_9BACT</name>
<reference evidence="1 2" key="1">
    <citation type="submission" date="2019-02" db="EMBL/GenBank/DDBJ databases">
        <title>Deep-cultivation of Planctomycetes and their phenomic and genomic characterization uncovers novel biology.</title>
        <authorList>
            <person name="Wiegand S."/>
            <person name="Jogler M."/>
            <person name="Boedeker C."/>
            <person name="Pinto D."/>
            <person name="Vollmers J."/>
            <person name="Rivas-Marin E."/>
            <person name="Kohn T."/>
            <person name="Peeters S.H."/>
            <person name="Heuer A."/>
            <person name="Rast P."/>
            <person name="Oberbeckmann S."/>
            <person name="Bunk B."/>
            <person name="Jeske O."/>
            <person name="Meyerdierks A."/>
            <person name="Storesund J.E."/>
            <person name="Kallscheuer N."/>
            <person name="Luecker S."/>
            <person name="Lage O.M."/>
            <person name="Pohl T."/>
            <person name="Merkel B.J."/>
            <person name="Hornburger P."/>
            <person name="Mueller R.-W."/>
            <person name="Bruemmer F."/>
            <person name="Labrenz M."/>
            <person name="Spormann A.M."/>
            <person name="Op den Camp H."/>
            <person name="Overmann J."/>
            <person name="Amann R."/>
            <person name="Jetten M.S.M."/>
            <person name="Mascher T."/>
            <person name="Medema M.H."/>
            <person name="Devos D.P."/>
            <person name="Kaster A.-K."/>
            <person name="Ovreas L."/>
            <person name="Rohde M."/>
            <person name="Galperin M.Y."/>
            <person name="Jogler C."/>
        </authorList>
    </citation>
    <scope>NUCLEOTIDE SEQUENCE [LARGE SCALE GENOMIC DNA]</scope>
    <source>
        <strain evidence="1 2">K22_7</strain>
    </source>
</reference>
<dbReference type="RefSeq" id="WP_145170491.1">
    <property type="nucleotide sequence ID" value="NZ_CP036525.1"/>
</dbReference>
<proteinExistence type="predicted"/>
<gene>
    <name evidence="1" type="ORF">K227x_31160</name>
</gene>
<dbReference type="KEGG" id="rlc:K227x_31160"/>